<proteinExistence type="predicted"/>
<dbReference type="OrthoDB" id="10412546at2759"/>
<sequence>MAAAVVVGDALPMLLASIVPTRVSRRVTAVKICCKTAPSPAPPSVVTVWAPLVPAVPDVAAAAGARIPPKPLARLASAVAALLALSSGTAMSTGKLIVSWRLLCYAPEISASFWFLPFPSFGSCR</sequence>
<gene>
    <name evidence="1" type="ORF">PR002_g23988</name>
</gene>
<reference evidence="1 2" key="1">
    <citation type="submission" date="2018-09" db="EMBL/GenBank/DDBJ databases">
        <title>Genomic investigation of the strawberry pathogen Phytophthora fragariae indicates pathogenicity is determined by transcriptional variation in three key races.</title>
        <authorList>
            <person name="Adams T.M."/>
            <person name="Armitage A.D."/>
            <person name="Sobczyk M.K."/>
            <person name="Bates H.J."/>
            <person name="Dunwell J.M."/>
            <person name="Nellist C.F."/>
            <person name="Harrison R.J."/>
        </authorList>
    </citation>
    <scope>NUCLEOTIDE SEQUENCE [LARGE SCALE GENOMIC DNA]</scope>
    <source>
        <strain evidence="1 2">SCRP324</strain>
    </source>
</reference>
<dbReference type="Proteomes" id="UP000435112">
    <property type="component" value="Unassembled WGS sequence"/>
</dbReference>
<evidence type="ECO:0000313" key="2">
    <source>
        <dbReference type="Proteomes" id="UP000435112"/>
    </source>
</evidence>
<dbReference type="AlphaFoldDB" id="A0A6A3IFY0"/>
<accession>A0A6A3IFY0</accession>
<comment type="caution">
    <text evidence="1">The sequence shown here is derived from an EMBL/GenBank/DDBJ whole genome shotgun (WGS) entry which is preliminary data.</text>
</comment>
<evidence type="ECO:0000313" key="1">
    <source>
        <dbReference type="EMBL" id="KAE8980861.1"/>
    </source>
</evidence>
<name>A0A6A3IFY0_9STRA</name>
<organism evidence="1 2">
    <name type="scientific">Phytophthora rubi</name>
    <dbReference type="NCBI Taxonomy" id="129364"/>
    <lineage>
        <taxon>Eukaryota</taxon>
        <taxon>Sar</taxon>
        <taxon>Stramenopiles</taxon>
        <taxon>Oomycota</taxon>
        <taxon>Peronosporomycetes</taxon>
        <taxon>Peronosporales</taxon>
        <taxon>Peronosporaceae</taxon>
        <taxon>Phytophthora</taxon>
    </lineage>
</organism>
<dbReference type="EMBL" id="QXFU01002849">
    <property type="protein sequence ID" value="KAE8980861.1"/>
    <property type="molecule type" value="Genomic_DNA"/>
</dbReference>
<protein>
    <submittedName>
        <fullName evidence="1">Uncharacterized protein</fullName>
    </submittedName>
</protein>